<organism evidence="1 2">
    <name type="scientific">Cronobacter phage LPCS28</name>
    <dbReference type="NCBI Taxonomy" id="2924885"/>
    <lineage>
        <taxon>Viruses</taxon>
        <taxon>Duplodnaviria</taxon>
        <taxon>Heunggongvirae</taxon>
        <taxon>Uroviricota</taxon>
        <taxon>Caudoviricetes</taxon>
        <taxon>Pantevenvirales</taxon>
        <taxon>Straboviridae</taxon>
        <taxon>Nanhuvirus</taxon>
        <taxon>Nanhuvirus LPCS28</taxon>
    </lineage>
</organism>
<protein>
    <submittedName>
        <fullName evidence="1">Uncharacterized protein</fullName>
    </submittedName>
</protein>
<reference evidence="1 2" key="1">
    <citation type="submission" date="2022-02" db="EMBL/GenBank/DDBJ databases">
        <authorList>
            <person name="Tian F."/>
            <person name="Li J."/>
            <person name="Li F."/>
            <person name="Tong Y."/>
        </authorList>
    </citation>
    <scope>NUCLEOTIDE SEQUENCE [LARGE SCALE GENOMIC DNA]</scope>
</reference>
<evidence type="ECO:0000313" key="2">
    <source>
        <dbReference type="Proteomes" id="UP000832072"/>
    </source>
</evidence>
<proteinExistence type="predicted"/>
<dbReference type="Proteomes" id="UP000832072">
    <property type="component" value="Segment"/>
</dbReference>
<sequence length="79" mass="9252">MQLRKLVYQDVRDAVNNLRKVYPMTTKLMSCKTYCQAFSCSYDEPYCIKVIDSMESEPGDRYVRFLPEGWEIPEGLETA</sequence>
<name>A0AAE9K5A8_9CAUD</name>
<accession>A0AAE9K5A8</accession>
<dbReference type="EMBL" id="OM638103">
    <property type="protein sequence ID" value="UNY47092.1"/>
    <property type="molecule type" value="Genomic_DNA"/>
</dbReference>
<keyword evidence="2" id="KW-1185">Reference proteome</keyword>
<evidence type="ECO:0000313" key="1">
    <source>
        <dbReference type="EMBL" id="UNY47092.1"/>
    </source>
</evidence>
<gene>
    <name evidence="1" type="ORF">EHEKIMEA_00210</name>
</gene>